<dbReference type="HOGENOM" id="CLU_166053_0_0_5"/>
<dbReference type="OrthoDB" id="9800684at2"/>
<dbReference type="eggNOG" id="COG3631">
    <property type="taxonomic scope" value="Bacteria"/>
</dbReference>
<dbReference type="InterPro" id="IPR037401">
    <property type="entry name" value="SnoaL-like"/>
</dbReference>
<dbReference type="Pfam" id="PF12680">
    <property type="entry name" value="SnoaL_2"/>
    <property type="match status" value="1"/>
</dbReference>
<accession>Q0ALT6</accession>
<dbReference type="STRING" id="394221.Mmar10_2466"/>
<evidence type="ECO:0000259" key="1">
    <source>
        <dbReference type="Pfam" id="PF12680"/>
    </source>
</evidence>
<protein>
    <recommendedName>
        <fullName evidence="1">SnoaL-like domain-containing protein</fullName>
    </recommendedName>
</protein>
<sequence>MADIRDITAAYVAAFDARDLDKVSRFFAEDFELTDPKVSALSPKRDVIAYIKELFDANDNLSFVAHRILADSNASVIHFTLTLGETVLDGVDLITWDGEQMTSMHAYLVPRS</sequence>
<keyword evidence="3" id="KW-1185">Reference proteome</keyword>
<name>Q0ALT6_MARMM</name>
<dbReference type="InterPro" id="IPR032710">
    <property type="entry name" value="NTF2-like_dom_sf"/>
</dbReference>
<dbReference type="Gene3D" id="3.10.450.50">
    <property type="match status" value="1"/>
</dbReference>
<dbReference type="RefSeq" id="WP_011644402.1">
    <property type="nucleotide sequence ID" value="NC_008347.1"/>
</dbReference>
<dbReference type="EMBL" id="CP000449">
    <property type="protein sequence ID" value="ABI66757.1"/>
    <property type="molecule type" value="Genomic_DNA"/>
</dbReference>
<evidence type="ECO:0000313" key="2">
    <source>
        <dbReference type="EMBL" id="ABI66757.1"/>
    </source>
</evidence>
<reference evidence="2 3" key="1">
    <citation type="submission" date="2006-08" db="EMBL/GenBank/DDBJ databases">
        <title>Complete sequence of Maricaulis maris MCS10.</title>
        <authorList>
            <consortium name="US DOE Joint Genome Institute"/>
            <person name="Copeland A."/>
            <person name="Lucas S."/>
            <person name="Lapidus A."/>
            <person name="Barry K."/>
            <person name="Detter J.C."/>
            <person name="Glavina del Rio T."/>
            <person name="Hammon N."/>
            <person name="Israni S."/>
            <person name="Dalin E."/>
            <person name="Tice H."/>
            <person name="Pitluck S."/>
            <person name="Saunders E."/>
            <person name="Brettin T."/>
            <person name="Bruce D."/>
            <person name="Han C."/>
            <person name="Tapia R."/>
            <person name="Gilna P."/>
            <person name="Schmutz J."/>
            <person name="Larimer F."/>
            <person name="Land M."/>
            <person name="Hauser L."/>
            <person name="Kyrpides N."/>
            <person name="Mikhailova N."/>
            <person name="Viollier P."/>
            <person name="Stephens C."/>
            <person name="Richardson P."/>
        </authorList>
    </citation>
    <scope>NUCLEOTIDE SEQUENCE [LARGE SCALE GENOMIC DNA]</scope>
    <source>
        <strain evidence="2 3">MCS10</strain>
    </source>
</reference>
<dbReference type="SUPFAM" id="SSF54427">
    <property type="entry name" value="NTF2-like"/>
    <property type="match status" value="1"/>
</dbReference>
<gene>
    <name evidence="2" type="ordered locus">Mmar10_2466</name>
</gene>
<proteinExistence type="predicted"/>
<evidence type="ECO:0000313" key="3">
    <source>
        <dbReference type="Proteomes" id="UP000001964"/>
    </source>
</evidence>
<dbReference type="Proteomes" id="UP000001964">
    <property type="component" value="Chromosome"/>
</dbReference>
<feature type="domain" description="SnoaL-like" evidence="1">
    <location>
        <begin position="10"/>
        <end position="103"/>
    </location>
</feature>
<organism evidence="2 3">
    <name type="scientific">Maricaulis maris (strain MCS10)</name>
    <name type="common">Caulobacter maris</name>
    <dbReference type="NCBI Taxonomy" id="394221"/>
    <lineage>
        <taxon>Bacteria</taxon>
        <taxon>Pseudomonadati</taxon>
        <taxon>Pseudomonadota</taxon>
        <taxon>Alphaproteobacteria</taxon>
        <taxon>Maricaulales</taxon>
        <taxon>Maricaulaceae</taxon>
        <taxon>Maricaulis</taxon>
    </lineage>
</organism>
<dbReference type="AlphaFoldDB" id="Q0ALT6"/>
<dbReference type="KEGG" id="mmr:Mmar10_2466"/>